<proteinExistence type="predicted"/>
<evidence type="ECO:0000256" key="1">
    <source>
        <dbReference type="SAM" id="MobiDB-lite"/>
    </source>
</evidence>
<evidence type="ECO:0000313" key="2">
    <source>
        <dbReference type="EMBL" id="GER29696.1"/>
    </source>
</evidence>
<feature type="region of interest" description="Disordered" evidence="1">
    <location>
        <begin position="85"/>
        <end position="105"/>
    </location>
</feature>
<dbReference type="Proteomes" id="UP000325081">
    <property type="component" value="Unassembled WGS sequence"/>
</dbReference>
<dbReference type="GO" id="GO:0003677">
    <property type="term" value="F:DNA binding"/>
    <property type="evidence" value="ECO:0007669"/>
    <property type="project" value="UniProtKB-KW"/>
</dbReference>
<organism evidence="2 3">
    <name type="scientific">Striga asiatica</name>
    <name type="common">Asiatic witchweed</name>
    <name type="synonym">Buchnera asiatica</name>
    <dbReference type="NCBI Taxonomy" id="4170"/>
    <lineage>
        <taxon>Eukaryota</taxon>
        <taxon>Viridiplantae</taxon>
        <taxon>Streptophyta</taxon>
        <taxon>Embryophyta</taxon>
        <taxon>Tracheophyta</taxon>
        <taxon>Spermatophyta</taxon>
        <taxon>Magnoliopsida</taxon>
        <taxon>eudicotyledons</taxon>
        <taxon>Gunneridae</taxon>
        <taxon>Pentapetalae</taxon>
        <taxon>asterids</taxon>
        <taxon>lamiids</taxon>
        <taxon>Lamiales</taxon>
        <taxon>Orobanchaceae</taxon>
        <taxon>Buchnereae</taxon>
        <taxon>Striga</taxon>
    </lineage>
</organism>
<keyword evidence="3" id="KW-1185">Reference proteome</keyword>
<dbReference type="EMBL" id="BKCP01004224">
    <property type="protein sequence ID" value="GER29696.1"/>
    <property type="molecule type" value="Genomic_DNA"/>
</dbReference>
<dbReference type="AlphaFoldDB" id="A0A5A7PAV9"/>
<sequence length="105" mass="12029">MKEEEESLSLYSNMEPTKGNQMELKYLGIRRQPKYETPTKMGPAFARHFRDCRASRQGLRPPGPPRDSQFSEYDLRGHLAILNFPNDGQYRDPGPAMPSMVIANN</sequence>
<protein>
    <submittedName>
        <fullName evidence="2">Integrase-type DNA-binding superfamily protein</fullName>
    </submittedName>
</protein>
<keyword evidence="2" id="KW-0238">DNA-binding</keyword>
<dbReference type="OrthoDB" id="10038011at2759"/>
<accession>A0A5A7PAV9</accession>
<reference evidence="3" key="1">
    <citation type="journal article" date="2019" name="Curr. Biol.">
        <title>Genome Sequence of Striga asiatica Provides Insight into the Evolution of Plant Parasitism.</title>
        <authorList>
            <person name="Yoshida S."/>
            <person name="Kim S."/>
            <person name="Wafula E.K."/>
            <person name="Tanskanen J."/>
            <person name="Kim Y.M."/>
            <person name="Honaas L."/>
            <person name="Yang Z."/>
            <person name="Spallek T."/>
            <person name="Conn C.E."/>
            <person name="Ichihashi Y."/>
            <person name="Cheong K."/>
            <person name="Cui S."/>
            <person name="Der J.P."/>
            <person name="Gundlach H."/>
            <person name="Jiao Y."/>
            <person name="Hori C."/>
            <person name="Ishida J.K."/>
            <person name="Kasahara H."/>
            <person name="Kiba T."/>
            <person name="Kim M.S."/>
            <person name="Koo N."/>
            <person name="Laohavisit A."/>
            <person name="Lee Y.H."/>
            <person name="Lumba S."/>
            <person name="McCourt P."/>
            <person name="Mortimer J.C."/>
            <person name="Mutuku J.M."/>
            <person name="Nomura T."/>
            <person name="Sasaki-Sekimoto Y."/>
            <person name="Seto Y."/>
            <person name="Wang Y."/>
            <person name="Wakatake T."/>
            <person name="Sakakibara H."/>
            <person name="Demura T."/>
            <person name="Yamaguchi S."/>
            <person name="Yoneyama K."/>
            <person name="Manabe R.I."/>
            <person name="Nelson D.C."/>
            <person name="Schulman A.H."/>
            <person name="Timko M.P."/>
            <person name="dePamphilis C.W."/>
            <person name="Choi D."/>
            <person name="Shirasu K."/>
        </authorList>
    </citation>
    <scope>NUCLEOTIDE SEQUENCE [LARGE SCALE GENOMIC DNA]</scope>
    <source>
        <strain evidence="3">cv. UVA1</strain>
    </source>
</reference>
<gene>
    <name evidence="2" type="ORF">STAS_05569</name>
</gene>
<name>A0A5A7PAV9_STRAF</name>
<evidence type="ECO:0000313" key="3">
    <source>
        <dbReference type="Proteomes" id="UP000325081"/>
    </source>
</evidence>
<comment type="caution">
    <text evidence="2">The sequence shown here is derived from an EMBL/GenBank/DDBJ whole genome shotgun (WGS) entry which is preliminary data.</text>
</comment>